<evidence type="ECO:0000256" key="1">
    <source>
        <dbReference type="SAM" id="Phobius"/>
    </source>
</evidence>
<evidence type="ECO:0000313" key="3">
    <source>
        <dbReference type="Proteomes" id="UP001242368"/>
    </source>
</evidence>
<gene>
    <name evidence="2" type="ORF">QW060_01255</name>
</gene>
<accession>A0ABT8CMJ4</accession>
<organism evidence="2 3">
    <name type="scientific">Paenimyroides ceti</name>
    <dbReference type="NCBI Taxonomy" id="395087"/>
    <lineage>
        <taxon>Bacteria</taxon>
        <taxon>Pseudomonadati</taxon>
        <taxon>Bacteroidota</taxon>
        <taxon>Flavobacteriia</taxon>
        <taxon>Flavobacteriales</taxon>
        <taxon>Flavobacteriaceae</taxon>
        <taxon>Paenimyroides</taxon>
    </lineage>
</organism>
<keyword evidence="1" id="KW-1133">Transmembrane helix</keyword>
<keyword evidence="1" id="KW-0472">Membrane</keyword>
<keyword evidence="3" id="KW-1185">Reference proteome</keyword>
<dbReference type="Proteomes" id="UP001242368">
    <property type="component" value="Unassembled WGS sequence"/>
</dbReference>
<dbReference type="EMBL" id="JAUFQU010000001">
    <property type="protein sequence ID" value="MDN3705753.1"/>
    <property type="molecule type" value="Genomic_DNA"/>
</dbReference>
<protein>
    <submittedName>
        <fullName evidence="2">PspC domain-containing protein</fullName>
    </submittedName>
</protein>
<name>A0ABT8CMJ4_9FLAO</name>
<evidence type="ECO:0000313" key="2">
    <source>
        <dbReference type="EMBL" id="MDN3705753.1"/>
    </source>
</evidence>
<dbReference type="RefSeq" id="WP_290361908.1">
    <property type="nucleotide sequence ID" value="NZ_JAUFQU010000001.1"/>
</dbReference>
<proteinExistence type="predicted"/>
<reference evidence="3" key="1">
    <citation type="journal article" date="2019" name="Int. J. Syst. Evol. Microbiol.">
        <title>The Global Catalogue of Microorganisms (GCM) 10K type strain sequencing project: providing services to taxonomists for standard genome sequencing and annotation.</title>
        <authorList>
            <consortium name="The Broad Institute Genomics Platform"/>
            <consortium name="The Broad Institute Genome Sequencing Center for Infectious Disease"/>
            <person name="Wu L."/>
            <person name="Ma J."/>
        </authorList>
    </citation>
    <scope>NUCLEOTIDE SEQUENCE [LARGE SCALE GENOMIC DNA]</scope>
    <source>
        <strain evidence="3">CECT 7184</strain>
    </source>
</reference>
<comment type="caution">
    <text evidence="2">The sequence shown here is derived from an EMBL/GenBank/DDBJ whole genome shotgun (WGS) entry which is preliminary data.</text>
</comment>
<sequence>MIKVSKIRYYFERNGYEVCTRLADRLGMRVSRVRFFFVYMSFFTLGVWFSLYLTLAFFLKIKDMIYTKRSSVFDL</sequence>
<keyword evidence="1" id="KW-0812">Transmembrane</keyword>
<feature type="transmembrane region" description="Helical" evidence="1">
    <location>
        <begin position="36"/>
        <end position="59"/>
    </location>
</feature>